<reference evidence="1 2" key="1">
    <citation type="submission" date="2013-06" db="EMBL/GenBank/DDBJ databases">
        <title>Rumen cellulosomics: divergent fiber-degrading strategies revealed by comparative genome-wide analysis of six Ruminococcal strains.</title>
        <authorList>
            <person name="Dassa B."/>
            <person name="Borovok I."/>
            <person name="Lamed R."/>
            <person name="Flint H."/>
            <person name="Yeoman C.J."/>
            <person name="White B."/>
            <person name="Bayer E.A."/>
        </authorList>
    </citation>
    <scope>NUCLEOTIDE SEQUENCE [LARGE SCALE GENOMIC DNA]</scope>
    <source>
        <strain evidence="1 2">SY3</strain>
    </source>
</reference>
<dbReference type="RefSeq" id="WP_037290416.1">
    <property type="nucleotide sequence ID" value="NZ_JEOB01000004.1"/>
</dbReference>
<comment type="caution">
    <text evidence="1">The sequence shown here is derived from an EMBL/GenBank/DDBJ whole genome shotgun (WGS) entry which is preliminary data.</text>
</comment>
<organism evidence="1 2">
    <name type="scientific">Ruminococcus albus SY3</name>
    <dbReference type="NCBI Taxonomy" id="1341156"/>
    <lineage>
        <taxon>Bacteria</taxon>
        <taxon>Bacillati</taxon>
        <taxon>Bacillota</taxon>
        <taxon>Clostridia</taxon>
        <taxon>Eubacteriales</taxon>
        <taxon>Oscillospiraceae</taxon>
        <taxon>Ruminococcus</taxon>
    </lineage>
</organism>
<dbReference type="EMBL" id="JEOB01000004">
    <property type="protein sequence ID" value="EXM38662.1"/>
    <property type="molecule type" value="Genomic_DNA"/>
</dbReference>
<proteinExistence type="predicted"/>
<sequence length="69" mass="7991">MAVSEAHQKANIKWGKENLTNLAVRLRKEKAAKFKELAYKNNTTPNALFKEFVDKYIEENSRHTVLNTV</sequence>
<gene>
    <name evidence="1" type="ORF">RASY3_17945</name>
</gene>
<keyword evidence="2" id="KW-1185">Reference proteome</keyword>
<evidence type="ECO:0000313" key="2">
    <source>
        <dbReference type="Proteomes" id="UP000021369"/>
    </source>
</evidence>
<dbReference type="OrthoDB" id="1824297at2"/>
<name>A0A011UZP4_RUMAL</name>
<dbReference type="AlphaFoldDB" id="A0A011UZP4"/>
<protein>
    <submittedName>
        <fullName evidence="1">Uncharacterized protein</fullName>
    </submittedName>
</protein>
<dbReference type="Proteomes" id="UP000021369">
    <property type="component" value="Unassembled WGS sequence"/>
</dbReference>
<dbReference type="PATRIC" id="fig|1341156.4.peg.3189"/>
<evidence type="ECO:0000313" key="1">
    <source>
        <dbReference type="EMBL" id="EXM38662.1"/>
    </source>
</evidence>
<accession>A0A011UZP4</accession>